<dbReference type="EMBL" id="BMAW01119653">
    <property type="protein sequence ID" value="GFT85729.1"/>
    <property type="molecule type" value="Genomic_DNA"/>
</dbReference>
<comment type="caution">
    <text evidence="4">The sequence shown here is derived from an EMBL/GenBank/DDBJ whole genome shotgun (WGS) entry which is preliminary data.</text>
</comment>
<reference evidence="4" key="1">
    <citation type="submission" date="2020-08" db="EMBL/GenBank/DDBJ databases">
        <title>Multicomponent nature underlies the extraordinary mechanical properties of spider dragline silk.</title>
        <authorList>
            <person name="Kono N."/>
            <person name="Nakamura H."/>
            <person name="Mori M."/>
            <person name="Yoshida Y."/>
            <person name="Ohtoshi R."/>
            <person name="Malay A.D."/>
            <person name="Moran D.A.P."/>
            <person name="Tomita M."/>
            <person name="Numata K."/>
            <person name="Arakawa K."/>
        </authorList>
    </citation>
    <scope>NUCLEOTIDE SEQUENCE</scope>
</reference>
<dbReference type="EMBL" id="BMAW01044911">
    <property type="protein sequence ID" value="GFS47019.1"/>
    <property type="molecule type" value="Genomic_DNA"/>
</dbReference>
<proteinExistence type="predicted"/>
<gene>
    <name evidence="4" type="primary">g.87084</name>
    <name evidence="4" type="ORF">NPIL_414061</name>
    <name evidence="2" type="ORF">NPIL_457811</name>
    <name evidence="1" type="ORF">NPIL_640511</name>
    <name evidence="3" type="ORF">NPIL_71371</name>
</gene>
<evidence type="ECO:0000313" key="4">
    <source>
        <dbReference type="EMBL" id="GFU29772.1"/>
    </source>
</evidence>
<name>A0A8X6QT75_NEPPI</name>
<evidence type="ECO:0000313" key="3">
    <source>
        <dbReference type="EMBL" id="GFT94539.1"/>
    </source>
</evidence>
<protein>
    <submittedName>
        <fullName evidence="4">Integrase catalytic domain-containing protein</fullName>
    </submittedName>
</protein>
<dbReference type="OrthoDB" id="6765836at2759"/>
<dbReference type="EMBL" id="BMAW01025920">
    <property type="protein sequence ID" value="GFT94539.1"/>
    <property type="molecule type" value="Genomic_DNA"/>
</dbReference>
<sequence length="188" mass="21379">MAEEMKYNSKGREYLQHSLFGGSNTSTCQHDVFTIHLSSVTEEYSCYFEWLRQEVICDTILSRKQGKHFKELEDYGLHLAEDLDCPIEILIRADIAGKLIAGNHLQLKNGITVFKTKLGWTVLGRVNNESSSLLLASIVTTSDCITDLWILDSLGITDLSEKKTTIELQKALRQHFLHTVKIENNSFE</sequence>
<organism evidence="4 5">
    <name type="scientific">Nephila pilipes</name>
    <name type="common">Giant wood spider</name>
    <name type="synonym">Nephila maculata</name>
    <dbReference type="NCBI Taxonomy" id="299642"/>
    <lineage>
        <taxon>Eukaryota</taxon>
        <taxon>Metazoa</taxon>
        <taxon>Ecdysozoa</taxon>
        <taxon>Arthropoda</taxon>
        <taxon>Chelicerata</taxon>
        <taxon>Arachnida</taxon>
        <taxon>Araneae</taxon>
        <taxon>Araneomorphae</taxon>
        <taxon>Entelegynae</taxon>
        <taxon>Araneoidea</taxon>
        <taxon>Nephilidae</taxon>
        <taxon>Nephila</taxon>
    </lineage>
</organism>
<evidence type="ECO:0000313" key="2">
    <source>
        <dbReference type="EMBL" id="GFT85729.1"/>
    </source>
</evidence>
<keyword evidence="5" id="KW-1185">Reference proteome</keyword>
<accession>A0A8X6QT75</accession>
<dbReference type="AlphaFoldDB" id="A0A8X6QT75"/>
<dbReference type="Proteomes" id="UP000887013">
    <property type="component" value="Unassembled WGS sequence"/>
</dbReference>
<dbReference type="EMBL" id="BMAW01082568">
    <property type="protein sequence ID" value="GFU29772.1"/>
    <property type="molecule type" value="Genomic_DNA"/>
</dbReference>
<evidence type="ECO:0000313" key="1">
    <source>
        <dbReference type="EMBL" id="GFS47019.1"/>
    </source>
</evidence>
<evidence type="ECO:0000313" key="5">
    <source>
        <dbReference type="Proteomes" id="UP000887013"/>
    </source>
</evidence>